<feature type="region of interest" description="Disordered" evidence="1">
    <location>
        <begin position="72"/>
        <end position="92"/>
    </location>
</feature>
<dbReference type="InterPro" id="IPR015505">
    <property type="entry name" value="Coronin"/>
</dbReference>
<dbReference type="PANTHER" id="PTHR10856">
    <property type="entry name" value="CORONIN"/>
    <property type="match status" value="1"/>
</dbReference>
<dbReference type="AlphaFoldDB" id="A0A2G9RNL1"/>
<dbReference type="Gene3D" id="2.130.10.10">
    <property type="entry name" value="YVTN repeat-like/Quinoprotein amine dehydrogenase"/>
    <property type="match status" value="1"/>
</dbReference>
<name>A0A2G9RNL1_AQUCT</name>
<evidence type="ECO:0000313" key="2">
    <source>
        <dbReference type="EMBL" id="PIO29355.1"/>
    </source>
</evidence>
<dbReference type="GO" id="GO:0051015">
    <property type="term" value="F:actin filament binding"/>
    <property type="evidence" value="ECO:0007669"/>
    <property type="project" value="TreeGrafter"/>
</dbReference>
<feature type="compositionally biased region" description="Basic and acidic residues" evidence="1">
    <location>
        <begin position="77"/>
        <end position="92"/>
    </location>
</feature>
<dbReference type="OrthoDB" id="1850764at2759"/>
<sequence>MDGSSGLLFPFFDSDTNMVYLVGKGEGNIRYYEILPQKPYFQYLNEYRSNLPQKGIGPILMSLKPGVKMSQTAVPSEEPRLPAKEPKKTYEEKAPTKTLWEIEYKTEIIREDRAKKRGTERKLEARNSFISNGLDMFECPPPRTENELLQMFYKQQDEIRRLREQVSQRDIQIRQLELEIKNVRNSAAPY</sequence>
<proteinExistence type="predicted"/>
<dbReference type="PANTHER" id="PTHR10856:SF2">
    <property type="entry name" value="CORONIN-2A"/>
    <property type="match status" value="1"/>
</dbReference>
<reference evidence="2" key="1">
    <citation type="submission" date="2017-08" db="EMBL/GenBank/DDBJ databases">
        <title>Assembly of the North American Bullfrog Genome.</title>
        <authorList>
            <person name="Warren R.L."/>
            <person name="Vandervalk B.P."/>
            <person name="Kucuk E."/>
            <person name="Birol I."/>
            <person name="Helbing C."/>
            <person name="Pandoh P."/>
            <person name="Behsaz B."/>
            <person name="Mohamadi H."/>
            <person name="Chu J."/>
            <person name="Jackman S."/>
            <person name="Hammond S.A."/>
            <person name="Veldhoen N."/>
            <person name="Kirk H."/>
            <person name="Zhao Y."/>
            <person name="Coope R."/>
            <person name="Pleasance S."/>
            <person name="Moore R."/>
            <person name="Holt R."/>
        </authorList>
    </citation>
    <scope>NUCLEOTIDE SEQUENCE</scope>
    <source>
        <strain evidence="2">Bruno</strain>
        <tissue evidence="2">Liver</tissue>
    </source>
</reference>
<dbReference type="EMBL" id="KV934864">
    <property type="protein sequence ID" value="PIO29355.1"/>
    <property type="molecule type" value="Genomic_DNA"/>
</dbReference>
<gene>
    <name evidence="2" type="ORF">AB205_0002350</name>
</gene>
<dbReference type="SMART" id="SM01167">
    <property type="entry name" value="DUF1900"/>
    <property type="match status" value="1"/>
</dbReference>
<dbReference type="InterPro" id="IPR015943">
    <property type="entry name" value="WD40/YVTN_repeat-like_dom_sf"/>
</dbReference>
<accession>A0A2G9RNL1</accession>
<protein>
    <submittedName>
        <fullName evidence="2">Uncharacterized protein</fullName>
    </submittedName>
</protein>
<evidence type="ECO:0000256" key="1">
    <source>
        <dbReference type="SAM" id="MobiDB-lite"/>
    </source>
</evidence>
<organism evidence="2">
    <name type="scientific">Aquarana catesbeiana</name>
    <name type="common">American bullfrog</name>
    <name type="synonym">Rana catesbeiana</name>
    <dbReference type="NCBI Taxonomy" id="8400"/>
    <lineage>
        <taxon>Eukaryota</taxon>
        <taxon>Metazoa</taxon>
        <taxon>Chordata</taxon>
        <taxon>Craniata</taxon>
        <taxon>Vertebrata</taxon>
        <taxon>Euteleostomi</taxon>
        <taxon>Amphibia</taxon>
        <taxon>Batrachia</taxon>
        <taxon>Anura</taxon>
        <taxon>Neobatrachia</taxon>
        <taxon>Ranoidea</taxon>
        <taxon>Ranidae</taxon>
        <taxon>Aquarana</taxon>
    </lineage>
</organism>